<comment type="caution">
    <text evidence="1">The sequence shown here is derived from an EMBL/GenBank/DDBJ whole genome shotgun (WGS) entry which is preliminary data.</text>
</comment>
<reference evidence="1 2" key="1">
    <citation type="submission" date="2024-10" db="EMBL/GenBank/DDBJ databases">
        <authorList>
            <person name="Yibar A."/>
            <person name="Saticioglu I.B."/>
            <person name="Duman M."/>
            <person name="Ajmi N."/>
            <person name="Gurler F."/>
            <person name="Ay H."/>
            <person name="Onuk E."/>
            <person name="Guler S."/>
            <person name="Romalde J.L."/>
        </authorList>
    </citation>
    <scope>NUCLEOTIDE SEQUENCE [LARGE SCALE GENOMIC DNA]</scope>
    <source>
        <strain evidence="1 2">14-MA-B</strain>
    </source>
</reference>
<dbReference type="EMBL" id="JBIHSN010000002">
    <property type="protein sequence ID" value="MFH0265495.1"/>
    <property type="molecule type" value="Genomic_DNA"/>
</dbReference>
<protein>
    <submittedName>
        <fullName evidence="1">Uncharacterized protein</fullName>
    </submittedName>
</protein>
<dbReference type="Proteomes" id="UP001607151">
    <property type="component" value="Unassembled WGS sequence"/>
</dbReference>
<evidence type="ECO:0000313" key="2">
    <source>
        <dbReference type="Proteomes" id="UP001607151"/>
    </source>
</evidence>
<organism evidence="1 2">
    <name type="scientific">Vibrio rumoiensis</name>
    <dbReference type="NCBI Taxonomy" id="76258"/>
    <lineage>
        <taxon>Bacteria</taxon>
        <taxon>Pseudomonadati</taxon>
        <taxon>Pseudomonadota</taxon>
        <taxon>Gammaproteobacteria</taxon>
        <taxon>Vibrionales</taxon>
        <taxon>Vibrionaceae</taxon>
        <taxon>Vibrio</taxon>
    </lineage>
</organism>
<proteinExistence type="predicted"/>
<name>A0ABW7IV32_9VIBR</name>
<keyword evidence="2" id="KW-1185">Reference proteome</keyword>
<evidence type="ECO:0000313" key="1">
    <source>
        <dbReference type="EMBL" id="MFH0265495.1"/>
    </source>
</evidence>
<accession>A0ABW7IV32</accession>
<gene>
    <name evidence="1" type="ORF">ACGRQ9_08330</name>
</gene>
<sequence>MYLNGISKNSTQIVANSATKMMLISEGKTLNHLISFSLKECLPHSIPLNASSMAKMIGKNSVVSQSYFMPSLSRCVSSLSVDAANIIKII</sequence>
<dbReference type="RefSeq" id="WP_089139087.1">
    <property type="nucleotide sequence ID" value="NZ_AP018685.1"/>
</dbReference>